<dbReference type="Pfam" id="PF20136">
    <property type="entry name" value="DUF6526"/>
    <property type="match status" value="1"/>
</dbReference>
<keyword evidence="1" id="KW-1133">Transmembrane helix</keyword>
<keyword evidence="3" id="KW-1185">Reference proteome</keyword>
<dbReference type="InterPro" id="IPR045385">
    <property type="entry name" value="DUF6526"/>
</dbReference>
<evidence type="ECO:0000256" key="1">
    <source>
        <dbReference type="SAM" id="Phobius"/>
    </source>
</evidence>
<evidence type="ECO:0000313" key="2">
    <source>
        <dbReference type="EMBL" id="GLC24174.1"/>
    </source>
</evidence>
<organism evidence="2 3">
    <name type="scientific">Roseisolibacter agri</name>
    <dbReference type="NCBI Taxonomy" id="2014610"/>
    <lineage>
        <taxon>Bacteria</taxon>
        <taxon>Pseudomonadati</taxon>
        <taxon>Gemmatimonadota</taxon>
        <taxon>Gemmatimonadia</taxon>
        <taxon>Gemmatimonadales</taxon>
        <taxon>Gemmatimonadaceae</taxon>
        <taxon>Roseisolibacter</taxon>
    </lineage>
</organism>
<dbReference type="EMBL" id="BRXS01000001">
    <property type="protein sequence ID" value="GLC24174.1"/>
    <property type="molecule type" value="Genomic_DNA"/>
</dbReference>
<evidence type="ECO:0000313" key="3">
    <source>
        <dbReference type="Proteomes" id="UP001161325"/>
    </source>
</evidence>
<comment type="caution">
    <text evidence="2">The sequence shown here is derived from an EMBL/GenBank/DDBJ whole genome shotgun (WGS) entry which is preliminary data.</text>
</comment>
<dbReference type="AlphaFoldDB" id="A0AA37Q0J9"/>
<dbReference type="Proteomes" id="UP001161325">
    <property type="component" value="Unassembled WGS sequence"/>
</dbReference>
<gene>
    <name evidence="2" type="ORF">rosag_06870</name>
</gene>
<accession>A0AA37Q0J9</accession>
<proteinExistence type="predicted"/>
<name>A0AA37Q0J9_9BACT</name>
<feature type="transmembrane region" description="Helical" evidence="1">
    <location>
        <begin position="20"/>
        <end position="40"/>
    </location>
</feature>
<dbReference type="RefSeq" id="WP_284348624.1">
    <property type="nucleotide sequence ID" value="NZ_BRXS01000001.1"/>
</dbReference>
<keyword evidence="1" id="KW-0472">Membrane</keyword>
<feature type="transmembrane region" description="Helical" evidence="1">
    <location>
        <begin position="46"/>
        <end position="64"/>
    </location>
</feature>
<reference evidence="2" key="1">
    <citation type="submission" date="2022-08" db="EMBL/GenBank/DDBJ databases">
        <title>Draft genome sequencing of Roseisolibacter agri AW1220.</title>
        <authorList>
            <person name="Tobiishi Y."/>
            <person name="Tonouchi A."/>
        </authorList>
    </citation>
    <scope>NUCLEOTIDE SEQUENCE</scope>
    <source>
        <strain evidence="2">AW1220</strain>
    </source>
</reference>
<keyword evidence="1" id="KW-0812">Transmembrane</keyword>
<sequence length="147" mass="16069">MSSTPRSQDYATHRRWNPLVHFVLTPLLIANIVVAGRALVRAPSAGTAWAATMAVALLLLSYAAREQALAVQNRVIRLEMALRLARVLPADLAARIDELRVGQLIGLRFASDAELPALVRQCLAGELRGADAVKRAVRDWQPDTLRA</sequence>
<protein>
    <submittedName>
        <fullName evidence="2">Uncharacterized protein</fullName>
    </submittedName>
</protein>